<dbReference type="KEGG" id="mmr:Mmar10_1821"/>
<sequence length="132" mass="14417">MGTGTQRSFTGASWEKQVGYCRAIRRGDLVWVTGTVSLDDDGQPFAVGDPEGQARRCLDIIAKALAEVGASMSDVVRTRMFVTDIDHWEAFGRAHGDVFRDHPPATTMVEISRFIGPQFLIEIEADACVEAG</sequence>
<dbReference type="Proteomes" id="UP000001964">
    <property type="component" value="Chromosome"/>
</dbReference>
<dbReference type="SUPFAM" id="SSF55298">
    <property type="entry name" value="YjgF-like"/>
    <property type="match status" value="1"/>
</dbReference>
<dbReference type="RefSeq" id="WP_011643758.1">
    <property type="nucleotide sequence ID" value="NC_008347.1"/>
</dbReference>
<reference evidence="1 2" key="1">
    <citation type="submission" date="2006-08" db="EMBL/GenBank/DDBJ databases">
        <title>Complete sequence of Maricaulis maris MCS10.</title>
        <authorList>
            <consortium name="US DOE Joint Genome Institute"/>
            <person name="Copeland A."/>
            <person name="Lucas S."/>
            <person name="Lapidus A."/>
            <person name="Barry K."/>
            <person name="Detter J.C."/>
            <person name="Glavina del Rio T."/>
            <person name="Hammon N."/>
            <person name="Israni S."/>
            <person name="Dalin E."/>
            <person name="Tice H."/>
            <person name="Pitluck S."/>
            <person name="Saunders E."/>
            <person name="Brettin T."/>
            <person name="Bruce D."/>
            <person name="Han C."/>
            <person name="Tapia R."/>
            <person name="Gilna P."/>
            <person name="Schmutz J."/>
            <person name="Larimer F."/>
            <person name="Land M."/>
            <person name="Hauser L."/>
            <person name="Kyrpides N."/>
            <person name="Mikhailova N."/>
            <person name="Viollier P."/>
            <person name="Stephens C."/>
            <person name="Richardson P."/>
        </authorList>
    </citation>
    <scope>NUCLEOTIDE SEQUENCE [LARGE SCALE GENOMIC DNA]</scope>
    <source>
        <strain evidence="1 2">MCS10</strain>
    </source>
</reference>
<dbReference type="PANTHER" id="PTHR43857:SF1">
    <property type="entry name" value="YJGH FAMILY PROTEIN"/>
    <property type="match status" value="1"/>
</dbReference>
<keyword evidence="2" id="KW-1185">Reference proteome</keyword>
<dbReference type="CDD" id="cd06154">
    <property type="entry name" value="YjgF_YER057c_UK114_like_6"/>
    <property type="match status" value="1"/>
</dbReference>
<dbReference type="STRING" id="394221.Mmar10_1821"/>
<dbReference type="Pfam" id="PF01042">
    <property type="entry name" value="Ribonuc_L-PSP"/>
    <property type="match status" value="1"/>
</dbReference>
<dbReference type="EMBL" id="CP000449">
    <property type="protein sequence ID" value="ABI66113.1"/>
    <property type="molecule type" value="Genomic_DNA"/>
</dbReference>
<proteinExistence type="predicted"/>
<name>Q0ANM4_MARMM</name>
<dbReference type="Gene3D" id="3.30.1330.40">
    <property type="entry name" value="RutC-like"/>
    <property type="match status" value="1"/>
</dbReference>
<dbReference type="eggNOG" id="COG0251">
    <property type="taxonomic scope" value="Bacteria"/>
</dbReference>
<dbReference type="OrthoDB" id="9803101at2"/>
<dbReference type="PANTHER" id="PTHR43857">
    <property type="entry name" value="BLR7761 PROTEIN"/>
    <property type="match status" value="1"/>
</dbReference>
<accession>Q0ANM4</accession>
<dbReference type="InterPro" id="IPR006175">
    <property type="entry name" value="YjgF/YER057c/UK114"/>
</dbReference>
<evidence type="ECO:0000313" key="2">
    <source>
        <dbReference type="Proteomes" id="UP000001964"/>
    </source>
</evidence>
<gene>
    <name evidence="1" type="ordered locus">Mmar10_1821</name>
</gene>
<dbReference type="HOGENOM" id="CLU_100715_5_1_5"/>
<evidence type="ECO:0000313" key="1">
    <source>
        <dbReference type="EMBL" id="ABI66113.1"/>
    </source>
</evidence>
<dbReference type="InterPro" id="IPR035959">
    <property type="entry name" value="RutC-like_sf"/>
</dbReference>
<dbReference type="AlphaFoldDB" id="Q0ANM4"/>
<protein>
    <submittedName>
        <fullName evidence="1">Endoribonuclease L-PSP</fullName>
    </submittedName>
</protein>
<organism evidence="1 2">
    <name type="scientific">Maricaulis maris (strain MCS10)</name>
    <name type="common">Caulobacter maris</name>
    <dbReference type="NCBI Taxonomy" id="394221"/>
    <lineage>
        <taxon>Bacteria</taxon>
        <taxon>Pseudomonadati</taxon>
        <taxon>Pseudomonadota</taxon>
        <taxon>Alphaproteobacteria</taxon>
        <taxon>Maricaulales</taxon>
        <taxon>Maricaulaceae</taxon>
        <taxon>Maricaulis</taxon>
    </lineage>
</organism>